<comment type="caution">
    <text evidence="9">The sequence shown here is derived from an EMBL/GenBank/DDBJ whole genome shotgun (WGS) entry which is preliminary data.</text>
</comment>
<evidence type="ECO:0000313" key="10">
    <source>
        <dbReference type="Proteomes" id="UP000276301"/>
    </source>
</evidence>
<evidence type="ECO:0000256" key="2">
    <source>
        <dbReference type="ARBA" id="ARBA00022448"/>
    </source>
</evidence>
<dbReference type="Proteomes" id="UP000276301">
    <property type="component" value="Unassembled WGS sequence"/>
</dbReference>
<reference evidence="9 10" key="1">
    <citation type="submission" date="2018-10" db="EMBL/GenBank/DDBJ databases">
        <title>Anaerotruncus faecis sp. nov., isolated from human feces.</title>
        <authorList>
            <person name="Wang Y.-J."/>
        </authorList>
    </citation>
    <scope>NUCLEOTIDE SEQUENCE [LARGE SCALE GENOMIC DNA]</scope>
    <source>
        <strain evidence="9 10">22A2-44</strain>
    </source>
</reference>
<feature type="transmembrane region" description="Helical" evidence="8">
    <location>
        <begin position="95"/>
        <end position="114"/>
    </location>
</feature>
<feature type="transmembrane region" description="Helical" evidence="8">
    <location>
        <begin position="295"/>
        <end position="314"/>
    </location>
</feature>
<keyword evidence="4" id="KW-0997">Cell inner membrane</keyword>
<dbReference type="PANTHER" id="PTHR32196:SF21">
    <property type="entry name" value="ABC TRANSPORTER PERMEASE PROTEIN YPHD-RELATED"/>
    <property type="match status" value="1"/>
</dbReference>
<keyword evidence="5 8" id="KW-0812">Transmembrane</keyword>
<feature type="transmembrane region" description="Helical" evidence="8">
    <location>
        <begin position="210"/>
        <end position="228"/>
    </location>
</feature>
<comment type="subcellular location">
    <subcellularLocation>
        <location evidence="1">Cell membrane</location>
        <topology evidence="1">Multi-pass membrane protein</topology>
    </subcellularLocation>
</comment>
<feature type="transmembrane region" description="Helical" evidence="8">
    <location>
        <begin position="51"/>
        <end position="83"/>
    </location>
</feature>
<protein>
    <submittedName>
        <fullName evidence="9">ABC transporter permease</fullName>
    </submittedName>
</protein>
<dbReference type="Pfam" id="PF02653">
    <property type="entry name" value="BPD_transp_2"/>
    <property type="match status" value="1"/>
</dbReference>
<feature type="transmembrane region" description="Helical" evidence="8">
    <location>
        <begin position="12"/>
        <end position="31"/>
    </location>
</feature>
<feature type="transmembrane region" description="Helical" evidence="8">
    <location>
        <begin position="266"/>
        <end position="283"/>
    </location>
</feature>
<feature type="transmembrane region" description="Helical" evidence="8">
    <location>
        <begin position="160"/>
        <end position="181"/>
    </location>
</feature>
<dbReference type="CDD" id="cd06579">
    <property type="entry name" value="TM_PBP1_transp_AraH_like"/>
    <property type="match status" value="1"/>
</dbReference>
<dbReference type="GO" id="GO:0005886">
    <property type="term" value="C:plasma membrane"/>
    <property type="evidence" value="ECO:0007669"/>
    <property type="project" value="UniProtKB-SubCell"/>
</dbReference>
<keyword evidence="3" id="KW-1003">Cell membrane</keyword>
<dbReference type="AlphaFoldDB" id="A0A498CRK4"/>
<evidence type="ECO:0000256" key="7">
    <source>
        <dbReference type="ARBA" id="ARBA00023136"/>
    </source>
</evidence>
<keyword evidence="7 8" id="KW-0472">Membrane</keyword>
<organism evidence="9 10">
    <name type="scientific">Anaerotruncus massiliensis</name>
    <name type="common">ex Liu et al. 2021</name>
    <dbReference type="NCBI Taxonomy" id="2321404"/>
    <lineage>
        <taxon>Bacteria</taxon>
        <taxon>Bacillati</taxon>
        <taxon>Bacillota</taxon>
        <taxon>Clostridia</taxon>
        <taxon>Eubacteriales</taxon>
        <taxon>Oscillospiraceae</taxon>
        <taxon>Anaerotruncus</taxon>
    </lineage>
</organism>
<accession>A0A498CRK4</accession>
<evidence type="ECO:0000256" key="4">
    <source>
        <dbReference type="ARBA" id="ARBA00022519"/>
    </source>
</evidence>
<dbReference type="GO" id="GO:0022857">
    <property type="term" value="F:transmembrane transporter activity"/>
    <property type="evidence" value="ECO:0007669"/>
    <property type="project" value="InterPro"/>
</dbReference>
<gene>
    <name evidence="9" type="ORF">D4A47_03785</name>
</gene>
<evidence type="ECO:0000256" key="5">
    <source>
        <dbReference type="ARBA" id="ARBA00022692"/>
    </source>
</evidence>
<dbReference type="InterPro" id="IPR001851">
    <property type="entry name" value="ABC_transp_permease"/>
</dbReference>
<evidence type="ECO:0000256" key="6">
    <source>
        <dbReference type="ARBA" id="ARBA00022989"/>
    </source>
</evidence>
<evidence type="ECO:0000256" key="8">
    <source>
        <dbReference type="SAM" id="Phobius"/>
    </source>
</evidence>
<evidence type="ECO:0000256" key="3">
    <source>
        <dbReference type="ARBA" id="ARBA00022475"/>
    </source>
</evidence>
<proteinExistence type="predicted"/>
<keyword evidence="2" id="KW-0813">Transport</keyword>
<keyword evidence="10" id="KW-1185">Reference proteome</keyword>
<keyword evidence="6 8" id="KW-1133">Transmembrane helix</keyword>
<evidence type="ECO:0000313" key="9">
    <source>
        <dbReference type="EMBL" id="RLL13596.1"/>
    </source>
</evidence>
<feature type="transmembrane region" description="Helical" evidence="8">
    <location>
        <begin position="120"/>
        <end position="139"/>
    </location>
</feature>
<dbReference type="EMBL" id="RCHT01000003">
    <property type="protein sequence ID" value="RLL13596.1"/>
    <property type="molecule type" value="Genomic_DNA"/>
</dbReference>
<dbReference type="RefSeq" id="WP_121586217.1">
    <property type="nucleotide sequence ID" value="NZ_RCHT01000003.1"/>
</dbReference>
<evidence type="ECO:0000256" key="1">
    <source>
        <dbReference type="ARBA" id="ARBA00004651"/>
    </source>
</evidence>
<sequence>MNDRTKRFWAWWDRFGILAILLAVGLVFLALNPRIVSVSNLTTVLSRSATTGIAAAGMTFAICAGGFDLSVGSILSLVTCVVAMNIPNIGMWPSILLALLVGVLCGVVNGLIITKLHIQTFVATLATQLAFKGAALVYSNGKRVLMSKNKEIKIFSTSSIFGIPVQVILVVAVFVIAYLVYRCTRFGVKTRAIGSNEAAARASGINVDRTLIAVFVVTGLTAACAGVLQSSRLATGSAIIGDGFELDAITSVILGGTALSGGKGNIWGSFIGALLLSLIRSGLNILGVDEAFQKLAIAVVLLFALSISGIKIITQEAAK</sequence>
<dbReference type="PANTHER" id="PTHR32196">
    <property type="entry name" value="ABC TRANSPORTER PERMEASE PROTEIN YPHD-RELATED-RELATED"/>
    <property type="match status" value="1"/>
</dbReference>
<name>A0A498CRK4_9FIRM</name>